<dbReference type="GO" id="GO:0005524">
    <property type="term" value="F:ATP binding"/>
    <property type="evidence" value="ECO:0007669"/>
    <property type="project" value="UniProtKB-KW"/>
</dbReference>
<evidence type="ECO:0000256" key="2">
    <source>
        <dbReference type="ARBA" id="ARBA00022741"/>
    </source>
</evidence>
<dbReference type="Proteomes" id="UP000053617">
    <property type="component" value="Unassembled WGS sequence"/>
</dbReference>
<evidence type="ECO:0000256" key="1">
    <source>
        <dbReference type="ARBA" id="ARBA00022723"/>
    </source>
</evidence>
<dbReference type="SMART" id="SM00490">
    <property type="entry name" value="HELICc"/>
    <property type="match status" value="1"/>
</dbReference>
<dbReference type="PROSITE" id="PS51192">
    <property type="entry name" value="HELICASE_ATP_BIND_1"/>
    <property type="match status" value="1"/>
</dbReference>
<keyword evidence="1" id="KW-0479">Metal-binding</keyword>
<dbReference type="GO" id="GO:0005634">
    <property type="term" value="C:nucleus"/>
    <property type="evidence" value="ECO:0007669"/>
    <property type="project" value="TreeGrafter"/>
</dbReference>
<dbReference type="HOGENOM" id="CLU_000315_2_7_1"/>
<dbReference type="InterPro" id="IPR014001">
    <property type="entry name" value="Helicase_ATP-bd"/>
</dbReference>
<accession>A0A0D2FYH4</accession>
<dbReference type="Gene3D" id="3.40.50.10810">
    <property type="entry name" value="Tandem AAA-ATPase domain"/>
    <property type="match status" value="1"/>
</dbReference>
<dbReference type="RefSeq" id="XP_013274503.1">
    <property type="nucleotide sequence ID" value="XM_013419049.1"/>
</dbReference>
<dbReference type="PANTHER" id="PTHR45626">
    <property type="entry name" value="TRANSCRIPTION TERMINATION FACTOR 2-RELATED"/>
    <property type="match status" value="1"/>
</dbReference>
<dbReference type="CDD" id="cd18008">
    <property type="entry name" value="DEXDc_SHPRH-like"/>
    <property type="match status" value="1"/>
</dbReference>
<dbReference type="PROSITE" id="PS51194">
    <property type="entry name" value="HELICASE_CTER"/>
    <property type="match status" value="1"/>
</dbReference>
<dbReference type="InterPro" id="IPR038718">
    <property type="entry name" value="SNF2-like_sf"/>
</dbReference>
<keyword evidence="6" id="KW-0067">ATP-binding</keyword>
<dbReference type="GO" id="GO:0008270">
    <property type="term" value="F:zinc ion binding"/>
    <property type="evidence" value="ECO:0007669"/>
    <property type="project" value="UniProtKB-KW"/>
</dbReference>
<evidence type="ECO:0000256" key="4">
    <source>
        <dbReference type="ARBA" id="ARBA00022801"/>
    </source>
</evidence>
<dbReference type="InterPro" id="IPR050628">
    <property type="entry name" value="SNF2_RAD54_helicase_TF"/>
</dbReference>
<dbReference type="OrthoDB" id="448448at2759"/>
<sequence length="1035" mass="115093">MDPIDGEPQHLFADETELSLLQNSYLPSIFFPSANLNGEHVNFGDPNTFSEPERMHVDTELAHSKWTNAAECHQDHPQNHVRDRAEDQIASDGRKRRSTYNDDSAQLEESEYTWNFEPSPKKHKGDVEFYGITSSQCLLDGSQLQSSAIMSPESFNPADSTLTSNVAGDKWYQQAHAHGLAYTADLQDMSEKMLSFADLNFDHHDPLELEAAETSMKFESDKSSSFTGEQSPAEEARLTLPVSGQPSESSFTKPHPTSCDGGTQTGGKVLPDDYTLQQCDTCFGMEELVCLYHRTSGEFVGVADGITGRALGQLNGQFMTAYHSFILLQDGSKSVKTASARRYKLQTLIYGLGKDADAVGALLSAHDLFLQHPRKTDPTKLYSNPHYLSRPGGNMDIPQYGTTAAIDTYPDRSVLDEVGHARILRIFDSAQGPPTFVKPQIVSDLKTQLKDHQISALAMMFEKENGVVEDANFPSLWQIRKFSGNKRYFNVITGAYEAEGSELSQGGLIADDMGLGKTLTALAFVASSNAANKDSGNHSGEGSRRRLTSLVVAPKTAIPVWEEQIQKHFEDGTLRLHVYHGMARKSSDFASLDYDIVITTYETLSTEWSRHPEKPLFSHIWHRIILDEAHMIRNSTSAKHRAVCDLRARYRWCLTGTPIQNRIEDYGAILKFLRIPPFLSKHSFNHYIANPIQSGRDEGFRTLKTLVEATSLRRTKKSELKQNDLPKRQVIVQPVDLSTTERGIYDFFKEKAANIVSDLHGEARRNNPLGTILPTLTRLRQICNHSTGLLPPAILAAAEGCDQGSPYDSGLQQDRCDNCHLVLAETEEMSLTALDLPCSHLLCQKCLCMAQNDENEGATDGSLLCLVCSAVRSSPNQASPRTPATHHRALEAGLAPSTKMLALLENLRQDRSASAEPPFKSVVFSCWTRTLDLIELVLNQDGFKFQRIDGSKSLSQQRDALKTFSEDPKCLVMLASIDCAGCGLDLTAANRVHLMEPQWNPMKEEQALDRVYRLGQQREVLAIRYIVKDSIEEVG</sequence>
<evidence type="ECO:0000313" key="11">
    <source>
        <dbReference type="Proteomes" id="UP000053617"/>
    </source>
</evidence>
<dbReference type="PROSITE" id="PS00518">
    <property type="entry name" value="ZF_RING_1"/>
    <property type="match status" value="1"/>
</dbReference>
<dbReference type="SMART" id="SM00487">
    <property type="entry name" value="DEXDc"/>
    <property type="match status" value="1"/>
</dbReference>
<feature type="compositionally biased region" description="Basic and acidic residues" evidence="7">
    <location>
        <begin position="74"/>
        <end position="87"/>
    </location>
</feature>
<dbReference type="EMBL" id="KN847476">
    <property type="protein sequence ID" value="KIX07367.1"/>
    <property type="molecule type" value="Genomic_DNA"/>
</dbReference>
<feature type="compositionally biased region" description="Polar residues" evidence="7">
    <location>
        <begin position="242"/>
        <end position="252"/>
    </location>
</feature>
<evidence type="ECO:0000259" key="8">
    <source>
        <dbReference type="PROSITE" id="PS51192"/>
    </source>
</evidence>
<dbReference type="AlphaFoldDB" id="A0A0D2FYH4"/>
<evidence type="ECO:0000256" key="6">
    <source>
        <dbReference type="ARBA" id="ARBA00022840"/>
    </source>
</evidence>
<dbReference type="Gene3D" id="3.40.50.300">
    <property type="entry name" value="P-loop containing nucleotide triphosphate hydrolases"/>
    <property type="match status" value="1"/>
</dbReference>
<feature type="domain" description="Helicase ATP-binding" evidence="8">
    <location>
        <begin position="498"/>
        <end position="676"/>
    </location>
</feature>
<evidence type="ECO:0000259" key="9">
    <source>
        <dbReference type="PROSITE" id="PS51194"/>
    </source>
</evidence>
<dbReference type="GO" id="GO:0008094">
    <property type="term" value="F:ATP-dependent activity, acting on DNA"/>
    <property type="evidence" value="ECO:0007669"/>
    <property type="project" value="TreeGrafter"/>
</dbReference>
<dbReference type="VEuPathDB" id="FungiDB:Z518_02020"/>
<dbReference type="GeneID" id="25290091"/>
<dbReference type="SUPFAM" id="SSF52540">
    <property type="entry name" value="P-loop containing nucleoside triphosphate hydrolases"/>
    <property type="match status" value="2"/>
</dbReference>
<dbReference type="Pfam" id="PF00271">
    <property type="entry name" value="Helicase_C"/>
    <property type="match status" value="1"/>
</dbReference>
<protein>
    <submittedName>
        <fullName evidence="10">Rhinocladiella mackenziei CBS 650.93 unplaced genomic scaffold supercont1.2, whole genome shotgun sequence</fullName>
    </submittedName>
</protein>
<evidence type="ECO:0000256" key="5">
    <source>
        <dbReference type="ARBA" id="ARBA00022833"/>
    </source>
</evidence>
<feature type="domain" description="Helicase C-terminal" evidence="9">
    <location>
        <begin position="899"/>
        <end position="1035"/>
    </location>
</feature>
<dbReference type="Pfam" id="PF00176">
    <property type="entry name" value="SNF2-rel_dom"/>
    <property type="match status" value="1"/>
</dbReference>
<feature type="region of interest" description="Disordered" evidence="7">
    <location>
        <begin position="218"/>
        <end position="267"/>
    </location>
</feature>
<keyword evidence="3" id="KW-0863">Zinc-finger</keyword>
<keyword evidence="11" id="KW-1185">Reference proteome</keyword>
<dbReference type="CDD" id="cd18793">
    <property type="entry name" value="SF2_C_SNF"/>
    <property type="match status" value="1"/>
</dbReference>
<keyword evidence="2" id="KW-0547">Nucleotide-binding</keyword>
<dbReference type="InterPro" id="IPR001650">
    <property type="entry name" value="Helicase_C-like"/>
</dbReference>
<dbReference type="InterPro" id="IPR027417">
    <property type="entry name" value="P-loop_NTPase"/>
</dbReference>
<keyword evidence="5" id="KW-0862">Zinc</keyword>
<feature type="region of interest" description="Disordered" evidence="7">
    <location>
        <begin position="74"/>
        <end position="107"/>
    </location>
</feature>
<evidence type="ECO:0000313" key="10">
    <source>
        <dbReference type="EMBL" id="KIX07367.1"/>
    </source>
</evidence>
<dbReference type="InterPro" id="IPR049730">
    <property type="entry name" value="SNF2/RAD54-like_C"/>
</dbReference>
<reference evidence="10 11" key="1">
    <citation type="submission" date="2015-01" db="EMBL/GenBank/DDBJ databases">
        <title>The Genome Sequence of Rhinocladiella mackenzie CBS 650.93.</title>
        <authorList>
            <consortium name="The Broad Institute Genomics Platform"/>
            <person name="Cuomo C."/>
            <person name="de Hoog S."/>
            <person name="Gorbushina A."/>
            <person name="Stielow B."/>
            <person name="Teixiera M."/>
            <person name="Abouelleil A."/>
            <person name="Chapman S.B."/>
            <person name="Priest M."/>
            <person name="Young S.K."/>
            <person name="Wortman J."/>
            <person name="Nusbaum C."/>
            <person name="Birren B."/>
        </authorList>
    </citation>
    <scope>NUCLEOTIDE SEQUENCE [LARGE SCALE GENOMIC DNA]</scope>
    <source>
        <strain evidence="10 11">CBS 650.93</strain>
    </source>
</reference>
<keyword evidence="4" id="KW-0378">Hydrolase</keyword>
<evidence type="ECO:0000256" key="7">
    <source>
        <dbReference type="SAM" id="MobiDB-lite"/>
    </source>
</evidence>
<dbReference type="STRING" id="1442369.A0A0D2FYH4"/>
<gene>
    <name evidence="10" type="ORF">Z518_02020</name>
</gene>
<proteinExistence type="predicted"/>
<dbReference type="GO" id="GO:0016787">
    <property type="term" value="F:hydrolase activity"/>
    <property type="evidence" value="ECO:0007669"/>
    <property type="project" value="UniProtKB-KW"/>
</dbReference>
<dbReference type="InterPro" id="IPR000330">
    <property type="entry name" value="SNF2_N"/>
</dbReference>
<name>A0A0D2FYH4_9EURO</name>
<dbReference type="InterPro" id="IPR017907">
    <property type="entry name" value="Znf_RING_CS"/>
</dbReference>
<organism evidence="10 11">
    <name type="scientific">Rhinocladiella mackenziei CBS 650.93</name>
    <dbReference type="NCBI Taxonomy" id="1442369"/>
    <lineage>
        <taxon>Eukaryota</taxon>
        <taxon>Fungi</taxon>
        <taxon>Dikarya</taxon>
        <taxon>Ascomycota</taxon>
        <taxon>Pezizomycotina</taxon>
        <taxon>Eurotiomycetes</taxon>
        <taxon>Chaetothyriomycetidae</taxon>
        <taxon>Chaetothyriales</taxon>
        <taxon>Herpotrichiellaceae</taxon>
        <taxon>Rhinocladiella</taxon>
    </lineage>
</organism>
<evidence type="ECO:0000256" key="3">
    <source>
        <dbReference type="ARBA" id="ARBA00022771"/>
    </source>
</evidence>
<dbReference type="GO" id="GO:0006281">
    <property type="term" value="P:DNA repair"/>
    <property type="evidence" value="ECO:0007669"/>
    <property type="project" value="TreeGrafter"/>
</dbReference>